<evidence type="ECO:0000256" key="2">
    <source>
        <dbReference type="SAM" id="SignalP"/>
    </source>
</evidence>
<feature type="domain" description="Organic solvent tolerance-like N-terminal" evidence="3">
    <location>
        <begin position="55"/>
        <end position="144"/>
    </location>
</feature>
<dbReference type="PANTHER" id="PTHR36504:SF1">
    <property type="entry name" value="LIPOPOLYSACCHARIDE EXPORT SYSTEM PROTEIN LPTA"/>
    <property type="match status" value="1"/>
</dbReference>
<feature type="chain" id="PRO_5012939588" description="Organic solvent tolerance-like N-terminal domain-containing protein" evidence="2">
    <location>
        <begin position="29"/>
        <end position="295"/>
    </location>
</feature>
<protein>
    <recommendedName>
        <fullName evidence="3">Organic solvent tolerance-like N-terminal domain-containing protein</fullName>
    </recommendedName>
</protein>
<evidence type="ECO:0000313" key="4">
    <source>
        <dbReference type="EMBL" id="SBW11131.1"/>
    </source>
</evidence>
<feature type="domain" description="Organic solvent tolerance-like N-terminal" evidence="3">
    <location>
        <begin position="146"/>
        <end position="260"/>
    </location>
</feature>
<dbReference type="Pfam" id="PF03968">
    <property type="entry name" value="LptD_N"/>
    <property type="match status" value="2"/>
</dbReference>
<dbReference type="GO" id="GO:0015920">
    <property type="term" value="P:lipopolysaccharide transport"/>
    <property type="evidence" value="ECO:0007669"/>
    <property type="project" value="TreeGrafter"/>
</dbReference>
<gene>
    <name evidence="4" type="ORF">KL86APRO_20083</name>
</gene>
<dbReference type="Gene3D" id="2.60.450.10">
    <property type="entry name" value="Lipopolysaccharide (LPS) transport protein A like domain"/>
    <property type="match status" value="2"/>
</dbReference>
<dbReference type="GO" id="GO:0030288">
    <property type="term" value="C:outer membrane-bounded periplasmic space"/>
    <property type="evidence" value="ECO:0007669"/>
    <property type="project" value="TreeGrafter"/>
</dbReference>
<name>A0A212KHL6_9PROT</name>
<reference evidence="4" key="1">
    <citation type="submission" date="2016-04" db="EMBL/GenBank/DDBJ databases">
        <authorList>
            <person name="Evans L.H."/>
            <person name="Alamgir A."/>
            <person name="Owens N."/>
            <person name="Weber N.D."/>
            <person name="Virtaneva K."/>
            <person name="Barbian K."/>
            <person name="Babar A."/>
            <person name="Rosenke K."/>
        </authorList>
    </citation>
    <scope>NUCLEOTIDE SEQUENCE</scope>
    <source>
        <strain evidence="4">86</strain>
    </source>
</reference>
<sequence length="295" mass="31180">MPLAPDRRALALAVLIAALAAAAPTARAQSLGLGGSDDQTPVEVLADNGIEWMRDGKRFVARGNASATRGDTTVYADTLTAHYREGAGGKSELWRLDADGHLRIVSPDETATGDTAVYDLDSKVLVLKGKPVAKLVTPDTVITAKDTLEYWSEKRFAVARGDAFVSREGRTLTADVLTAHFASQSGPKPAKPQKGANTGRVELVDAFGHVMIKTKTETVTGDRGRYNAKTGIATILNNVTLTRDKDSLKGEYAVVDLNTGVSTLYASAPGAKVEKPAPVRGVFTPKKADPVPGAR</sequence>
<dbReference type="InterPro" id="IPR005653">
    <property type="entry name" value="OstA-like_N"/>
</dbReference>
<dbReference type="InterPro" id="IPR052037">
    <property type="entry name" value="LPS_export_LptA"/>
</dbReference>
<accession>A0A212KHL6</accession>
<evidence type="ECO:0000256" key="1">
    <source>
        <dbReference type="ARBA" id="ARBA00022729"/>
    </source>
</evidence>
<organism evidence="4">
    <name type="scientific">uncultured Alphaproteobacteria bacterium</name>
    <dbReference type="NCBI Taxonomy" id="91750"/>
    <lineage>
        <taxon>Bacteria</taxon>
        <taxon>Pseudomonadati</taxon>
        <taxon>Pseudomonadota</taxon>
        <taxon>Alphaproteobacteria</taxon>
        <taxon>environmental samples</taxon>
    </lineage>
</organism>
<dbReference type="PANTHER" id="PTHR36504">
    <property type="entry name" value="LIPOPOLYSACCHARIDE EXPORT SYSTEM PROTEIN LPTA"/>
    <property type="match status" value="1"/>
</dbReference>
<feature type="signal peptide" evidence="2">
    <location>
        <begin position="1"/>
        <end position="28"/>
    </location>
</feature>
<dbReference type="GO" id="GO:0017089">
    <property type="term" value="F:glycolipid transfer activity"/>
    <property type="evidence" value="ECO:0007669"/>
    <property type="project" value="TreeGrafter"/>
</dbReference>
<evidence type="ECO:0000259" key="3">
    <source>
        <dbReference type="Pfam" id="PF03968"/>
    </source>
</evidence>
<dbReference type="GO" id="GO:0009279">
    <property type="term" value="C:cell outer membrane"/>
    <property type="evidence" value="ECO:0007669"/>
    <property type="project" value="TreeGrafter"/>
</dbReference>
<keyword evidence="1 2" id="KW-0732">Signal</keyword>
<dbReference type="AlphaFoldDB" id="A0A212KHL6"/>
<dbReference type="EMBL" id="FLUO01000002">
    <property type="protein sequence ID" value="SBW11131.1"/>
    <property type="molecule type" value="Genomic_DNA"/>
</dbReference>
<proteinExistence type="predicted"/>